<dbReference type="InterPro" id="IPR018635">
    <property type="entry name" value="UPF0319"/>
</dbReference>
<dbReference type="RefSeq" id="WP_087844125.1">
    <property type="nucleotide sequence ID" value="NZ_FYAK01000001.1"/>
</dbReference>
<name>A0A1Y6MBZ5_9GAMM</name>
<accession>A0A1Y6MBZ5</accession>
<gene>
    <name evidence="4" type="ORF">PMAL9190_00952</name>
</gene>
<evidence type="ECO:0000256" key="2">
    <source>
        <dbReference type="ARBA" id="ARBA00022729"/>
    </source>
</evidence>
<comment type="similarity">
    <text evidence="1">Belongs to the UPF0319 family.</text>
</comment>
<dbReference type="Pfam" id="PF09829">
    <property type="entry name" value="DUF2057"/>
    <property type="match status" value="1"/>
</dbReference>
<feature type="signal peptide" evidence="3">
    <location>
        <begin position="1"/>
        <end position="21"/>
    </location>
</feature>
<keyword evidence="2 3" id="KW-0732">Signal</keyword>
<dbReference type="EMBL" id="FYAK01000001">
    <property type="protein sequence ID" value="SMY33270.1"/>
    <property type="molecule type" value="Genomic_DNA"/>
</dbReference>
<dbReference type="PANTHER" id="PTHR38108">
    <property type="entry name" value="UPF0319 PROTEIN YCCT"/>
    <property type="match status" value="1"/>
</dbReference>
<keyword evidence="5" id="KW-1185">Reference proteome</keyword>
<organism evidence="4 5">
    <name type="scientific">Photobacterium malacitanum</name>
    <dbReference type="NCBI Taxonomy" id="2204294"/>
    <lineage>
        <taxon>Bacteria</taxon>
        <taxon>Pseudomonadati</taxon>
        <taxon>Pseudomonadota</taxon>
        <taxon>Gammaproteobacteria</taxon>
        <taxon>Vibrionales</taxon>
        <taxon>Vibrionaceae</taxon>
        <taxon>Photobacterium</taxon>
    </lineage>
</organism>
<reference evidence="5" key="1">
    <citation type="submission" date="2017-06" db="EMBL/GenBank/DDBJ databases">
        <authorList>
            <person name="Rodrigo-Torres L."/>
            <person name="Arahal R.D."/>
            <person name="Lucena T."/>
        </authorList>
    </citation>
    <scope>NUCLEOTIDE SEQUENCE [LARGE SCALE GENOMIC DNA]</scope>
    <source>
        <strain evidence="5">CECT 9190</strain>
    </source>
</reference>
<evidence type="ECO:0000313" key="4">
    <source>
        <dbReference type="EMBL" id="SMY33270.1"/>
    </source>
</evidence>
<feature type="chain" id="PRO_5012667187" description="DUF2057 domain-containing protein" evidence="3">
    <location>
        <begin position="22"/>
        <end position="230"/>
    </location>
</feature>
<sequence>MKLGKKLLLASAMVMAHGAHAAVDVSFAPDVETVIVNGNKTLNLLEKTEDLTLNNGLNQIVVRVSKLVEGQGQLEKYRSEPIVITLTASDKQFKVVPGARVISSIDVRNFDANPTVKLIASNGDVINAKMDVLPRNNSGDTATLFGRDYLKDLAYYNQSQGYAFAGEKPLVEPKKEPKQLVKIESPATAVEPVAIVQPAKIVAAEQELKNIYSQLTPQQRKAFLGWAVTQ</sequence>
<evidence type="ECO:0000313" key="5">
    <source>
        <dbReference type="Proteomes" id="UP000195963"/>
    </source>
</evidence>
<evidence type="ECO:0000256" key="1">
    <source>
        <dbReference type="ARBA" id="ARBA00008490"/>
    </source>
</evidence>
<dbReference type="PANTHER" id="PTHR38108:SF1">
    <property type="entry name" value="UPF0319 PROTEIN YCCT"/>
    <property type="match status" value="1"/>
</dbReference>
<dbReference type="AlphaFoldDB" id="A0A1Y6MBZ5"/>
<evidence type="ECO:0000256" key="3">
    <source>
        <dbReference type="SAM" id="SignalP"/>
    </source>
</evidence>
<protein>
    <recommendedName>
        <fullName evidence="6">DUF2057 domain-containing protein</fullName>
    </recommendedName>
</protein>
<dbReference type="Proteomes" id="UP000195963">
    <property type="component" value="Unassembled WGS sequence"/>
</dbReference>
<evidence type="ECO:0008006" key="6">
    <source>
        <dbReference type="Google" id="ProtNLM"/>
    </source>
</evidence>
<proteinExistence type="inferred from homology"/>